<evidence type="ECO:0000256" key="2">
    <source>
        <dbReference type="ARBA" id="ARBA00022692"/>
    </source>
</evidence>
<name>A0A5P6NY60_9BRAD</name>
<accession>A0A5P6NY60</accession>
<evidence type="ECO:0000256" key="3">
    <source>
        <dbReference type="ARBA" id="ARBA00022989"/>
    </source>
</evidence>
<dbReference type="EMBL" id="CP044543">
    <property type="protein sequence ID" value="QFI71059.1"/>
    <property type="molecule type" value="Genomic_DNA"/>
</dbReference>
<comment type="subcellular location">
    <subcellularLocation>
        <location evidence="1">Membrane</location>
        <topology evidence="1">Multi-pass membrane protein</topology>
    </subcellularLocation>
</comment>
<dbReference type="AlphaFoldDB" id="A0A5P6NY60"/>
<sequence>MPAFVTFGRILFAVLFIYTGATKLFAIQATADFIATKVVVPEIIAPYAQQIETATAMTTPQLLAIAVGGLEIIAGLMIALNFGARFFALLMIVYVAVATVLFSDFWNQTPPDNAKVLVDALKNLSIIGALFMIMGFGRATRSAETAYGDV</sequence>
<evidence type="ECO:0000313" key="6">
    <source>
        <dbReference type="EMBL" id="QFI71059.1"/>
    </source>
</evidence>
<dbReference type="RefSeq" id="WP_151641976.1">
    <property type="nucleotide sequence ID" value="NZ_CP044543.1"/>
</dbReference>
<feature type="transmembrane region" description="Helical" evidence="5">
    <location>
        <begin position="120"/>
        <end position="137"/>
    </location>
</feature>
<dbReference type="InterPro" id="IPR032808">
    <property type="entry name" value="DoxX"/>
</dbReference>
<reference evidence="7" key="1">
    <citation type="submission" date="2019-10" db="EMBL/GenBank/DDBJ databases">
        <title>Complete Genome Sequence of Bradyrhizobium betae type strain PL7HG1T.</title>
        <authorList>
            <person name="Bromfield E.S.P."/>
            <person name="Cloutier S."/>
        </authorList>
    </citation>
    <scope>NUCLEOTIDE SEQUENCE [LARGE SCALE GENOMIC DNA]</scope>
    <source>
        <strain evidence="7">PL7HG1</strain>
    </source>
</reference>
<dbReference type="Pfam" id="PF07681">
    <property type="entry name" value="DoxX"/>
    <property type="match status" value="1"/>
</dbReference>
<organism evidence="6 7">
    <name type="scientific">Bradyrhizobium betae</name>
    <dbReference type="NCBI Taxonomy" id="244734"/>
    <lineage>
        <taxon>Bacteria</taxon>
        <taxon>Pseudomonadati</taxon>
        <taxon>Pseudomonadota</taxon>
        <taxon>Alphaproteobacteria</taxon>
        <taxon>Hyphomicrobiales</taxon>
        <taxon>Nitrobacteraceae</taxon>
        <taxon>Bradyrhizobium</taxon>
    </lineage>
</organism>
<evidence type="ECO:0000256" key="5">
    <source>
        <dbReference type="SAM" id="Phobius"/>
    </source>
</evidence>
<dbReference type="Proteomes" id="UP000325641">
    <property type="component" value="Chromosome"/>
</dbReference>
<evidence type="ECO:0000256" key="1">
    <source>
        <dbReference type="ARBA" id="ARBA00004141"/>
    </source>
</evidence>
<evidence type="ECO:0000256" key="4">
    <source>
        <dbReference type="ARBA" id="ARBA00023136"/>
    </source>
</evidence>
<feature type="transmembrane region" description="Helical" evidence="5">
    <location>
        <begin position="87"/>
        <end position="108"/>
    </location>
</feature>
<keyword evidence="2 5" id="KW-0812">Transmembrane</keyword>
<feature type="transmembrane region" description="Helical" evidence="5">
    <location>
        <begin position="62"/>
        <end position="80"/>
    </location>
</feature>
<dbReference type="KEGG" id="bbet:F8237_00940"/>
<keyword evidence="3 5" id="KW-1133">Transmembrane helix</keyword>
<proteinExistence type="predicted"/>
<protein>
    <submittedName>
        <fullName evidence="6">DoxX family membrane protein</fullName>
    </submittedName>
</protein>
<dbReference type="GO" id="GO:0016020">
    <property type="term" value="C:membrane"/>
    <property type="evidence" value="ECO:0007669"/>
    <property type="project" value="UniProtKB-SubCell"/>
</dbReference>
<gene>
    <name evidence="6" type="ORF">F8237_00940</name>
</gene>
<evidence type="ECO:0000313" key="7">
    <source>
        <dbReference type="Proteomes" id="UP000325641"/>
    </source>
</evidence>
<keyword evidence="4 5" id="KW-0472">Membrane</keyword>
<dbReference type="OrthoDB" id="9810206at2"/>